<accession>A0A2A4YKH7</accession>
<protein>
    <recommendedName>
        <fullName evidence="2">Non-haem dioxygenase N-terminal domain-containing protein</fullName>
    </recommendedName>
</protein>
<proteinExistence type="predicted"/>
<dbReference type="Pfam" id="PF14226">
    <property type="entry name" value="DIOX_N"/>
    <property type="match status" value="1"/>
</dbReference>
<dbReference type="AlphaFoldDB" id="A0A2A4YKH7"/>
<feature type="chain" id="PRO_5012314275" description="Non-haem dioxygenase N-terminal domain-containing protein" evidence="1">
    <location>
        <begin position="21"/>
        <end position="92"/>
    </location>
</feature>
<feature type="signal peptide" evidence="1">
    <location>
        <begin position="1"/>
        <end position="20"/>
    </location>
</feature>
<name>A0A2A4YKH7_UNCAE</name>
<organism evidence="3 4">
    <name type="scientific">Aerophobetes bacterium</name>
    <dbReference type="NCBI Taxonomy" id="2030807"/>
    <lineage>
        <taxon>Bacteria</taxon>
        <taxon>Candidatus Aerophobota</taxon>
    </lineage>
</organism>
<evidence type="ECO:0000259" key="2">
    <source>
        <dbReference type="Pfam" id="PF14226"/>
    </source>
</evidence>
<evidence type="ECO:0000256" key="1">
    <source>
        <dbReference type="SAM" id="SignalP"/>
    </source>
</evidence>
<keyword evidence="1" id="KW-0732">Signal</keyword>
<comment type="caution">
    <text evidence="3">The sequence shown here is derived from an EMBL/GenBank/DDBJ whole genome shotgun (WGS) entry which is preliminary data.</text>
</comment>
<dbReference type="InterPro" id="IPR027443">
    <property type="entry name" value="IPNS-like_sf"/>
</dbReference>
<feature type="domain" description="Non-haem dioxygenase N-terminal" evidence="2">
    <location>
        <begin position="33"/>
        <end position="84"/>
    </location>
</feature>
<evidence type="ECO:0000313" key="3">
    <source>
        <dbReference type="EMBL" id="PCI95234.1"/>
    </source>
</evidence>
<dbReference type="InterPro" id="IPR026992">
    <property type="entry name" value="DIOX_N"/>
</dbReference>
<dbReference type="EMBL" id="NVUU01000025">
    <property type="protein sequence ID" value="PCI95234.1"/>
    <property type="molecule type" value="Genomic_DNA"/>
</dbReference>
<gene>
    <name evidence="3" type="ORF">COB11_02735</name>
</gene>
<sequence length="92" mass="10283">MKIKTVITSLLFAATSLGFADDAQVIRLEESTIPTLDMNEYYNFLTKSDFLNKLARALQKLEFFAITNTGVASKTLDQSYDATKTYGLMNSI</sequence>
<dbReference type="Gene3D" id="2.60.120.330">
    <property type="entry name" value="B-lactam Antibiotic, Isopenicillin N Synthase, Chain"/>
    <property type="match status" value="1"/>
</dbReference>
<reference evidence="4" key="1">
    <citation type="submission" date="2017-08" db="EMBL/GenBank/DDBJ databases">
        <title>A dynamic microbial community with high functional redundancy inhabits the cold, oxic subseafloor aquifer.</title>
        <authorList>
            <person name="Tully B.J."/>
            <person name="Wheat C.G."/>
            <person name="Glazer B.T."/>
            <person name="Huber J.A."/>
        </authorList>
    </citation>
    <scope>NUCLEOTIDE SEQUENCE [LARGE SCALE GENOMIC DNA]</scope>
</reference>
<dbReference type="Proteomes" id="UP000217838">
    <property type="component" value="Unassembled WGS sequence"/>
</dbReference>
<evidence type="ECO:0000313" key="4">
    <source>
        <dbReference type="Proteomes" id="UP000217838"/>
    </source>
</evidence>
<dbReference type="SUPFAM" id="SSF51197">
    <property type="entry name" value="Clavaminate synthase-like"/>
    <property type="match status" value="1"/>
</dbReference>